<proteinExistence type="predicted"/>
<dbReference type="AlphaFoldDB" id="A0A1I7W9I8"/>
<feature type="compositionally biased region" description="Polar residues" evidence="1">
    <location>
        <begin position="121"/>
        <end position="131"/>
    </location>
</feature>
<name>A0A1I7W9I8_HETBA</name>
<feature type="compositionally biased region" description="Polar residues" evidence="1">
    <location>
        <begin position="42"/>
        <end position="52"/>
    </location>
</feature>
<evidence type="ECO:0000256" key="1">
    <source>
        <dbReference type="SAM" id="MobiDB-lite"/>
    </source>
</evidence>
<evidence type="ECO:0000313" key="2">
    <source>
        <dbReference type="Proteomes" id="UP000095283"/>
    </source>
</evidence>
<evidence type="ECO:0000313" key="3">
    <source>
        <dbReference type="WBParaSite" id="Hba_01335"/>
    </source>
</evidence>
<organism evidence="2 3">
    <name type="scientific">Heterorhabditis bacteriophora</name>
    <name type="common">Entomopathogenic nematode worm</name>
    <dbReference type="NCBI Taxonomy" id="37862"/>
    <lineage>
        <taxon>Eukaryota</taxon>
        <taxon>Metazoa</taxon>
        <taxon>Ecdysozoa</taxon>
        <taxon>Nematoda</taxon>
        <taxon>Chromadorea</taxon>
        <taxon>Rhabditida</taxon>
        <taxon>Rhabditina</taxon>
        <taxon>Rhabditomorpha</taxon>
        <taxon>Strongyloidea</taxon>
        <taxon>Heterorhabditidae</taxon>
        <taxon>Heterorhabditis</taxon>
    </lineage>
</organism>
<feature type="region of interest" description="Disordered" evidence="1">
    <location>
        <begin position="26"/>
        <end position="52"/>
    </location>
</feature>
<sequence length="150" mass="16539">MVGPNTSETPLRLHQALVQPAGGYLRHEHPRRSHTCHPRKNPSPQLRDQGTSVVVSATNWKGAVTVRDMIGLLRSCKSGSSVISTWRASISTLRICIATNRGTDATNEGRRDTTTACARRSPTTVQPSRNSLSRECHEYAIRKTVLDLKP</sequence>
<feature type="region of interest" description="Disordered" evidence="1">
    <location>
        <begin position="105"/>
        <end position="131"/>
    </location>
</feature>
<feature type="compositionally biased region" description="Basic residues" evidence="1">
    <location>
        <begin position="28"/>
        <end position="40"/>
    </location>
</feature>
<accession>A0A1I7W9I8</accession>
<reference evidence="3" key="1">
    <citation type="submission" date="2016-11" db="UniProtKB">
        <authorList>
            <consortium name="WormBaseParasite"/>
        </authorList>
    </citation>
    <scope>IDENTIFICATION</scope>
</reference>
<dbReference type="WBParaSite" id="Hba_01335">
    <property type="protein sequence ID" value="Hba_01335"/>
    <property type="gene ID" value="Hba_01335"/>
</dbReference>
<dbReference type="Proteomes" id="UP000095283">
    <property type="component" value="Unplaced"/>
</dbReference>
<protein>
    <submittedName>
        <fullName evidence="3">Uncharacterized protein</fullName>
    </submittedName>
</protein>
<keyword evidence="2" id="KW-1185">Reference proteome</keyword>